<keyword evidence="5 8" id="KW-0067">ATP-binding</keyword>
<accession>A0ABR9JC50</accession>
<reference evidence="8 9" key="1">
    <citation type="submission" date="2020-10" db="EMBL/GenBank/DDBJ databases">
        <title>Sequencing the genomes of 1000 actinobacteria strains.</title>
        <authorList>
            <person name="Klenk H.-P."/>
        </authorList>
    </citation>
    <scope>NUCLEOTIDE SEQUENCE [LARGE SCALE GENOMIC DNA]</scope>
    <source>
        <strain evidence="8 9">DSM 15666</strain>
    </source>
</reference>
<evidence type="ECO:0000256" key="3">
    <source>
        <dbReference type="ARBA" id="ARBA00022448"/>
    </source>
</evidence>
<dbReference type="Pfam" id="PF00005">
    <property type="entry name" value="ABC_tran"/>
    <property type="match status" value="1"/>
</dbReference>
<dbReference type="InterPro" id="IPR027417">
    <property type="entry name" value="P-loop_NTPase"/>
</dbReference>
<dbReference type="GO" id="GO:0005524">
    <property type="term" value="F:ATP binding"/>
    <property type="evidence" value="ECO:0007669"/>
    <property type="project" value="UniProtKB-KW"/>
</dbReference>
<comment type="subcellular location">
    <subcellularLocation>
        <location evidence="1">Cell membrane</location>
        <topology evidence="1">Peripheral membrane protein</topology>
    </subcellularLocation>
</comment>
<gene>
    <name evidence="8" type="ORF">H4W27_000627</name>
</gene>
<keyword evidence="3" id="KW-0813">Transport</keyword>
<dbReference type="PANTHER" id="PTHR42711">
    <property type="entry name" value="ABC TRANSPORTER ATP-BINDING PROTEIN"/>
    <property type="match status" value="1"/>
</dbReference>
<evidence type="ECO:0000313" key="8">
    <source>
        <dbReference type="EMBL" id="MBE1523509.1"/>
    </source>
</evidence>
<dbReference type="RefSeq" id="WP_318782111.1">
    <property type="nucleotide sequence ID" value="NZ_BAAALJ010000027.1"/>
</dbReference>
<dbReference type="InterPro" id="IPR003439">
    <property type="entry name" value="ABC_transporter-like_ATP-bd"/>
</dbReference>
<dbReference type="EMBL" id="JADBED010000001">
    <property type="protein sequence ID" value="MBE1523509.1"/>
    <property type="molecule type" value="Genomic_DNA"/>
</dbReference>
<dbReference type="PROSITE" id="PS00211">
    <property type="entry name" value="ABC_TRANSPORTER_1"/>
    <property type="match status" value="1"/>
</dbReference>
<keyword evidence="4" id="KW-0547">Nucleotide-binding</keyword>
<evidence type="ECO:0000256" key="2">
    <source>
        <dbReference type="ARBA" id="ARBA00005417"/>
    </source>
</evidence>
<feature type="domain" description="ABC transporter" evidence="7">
    <location>
        <begin position="2"/>
        <end position="232"/>
    </location>
</feature>
<dbReference type="InterPro" id="IPR003593">
    <property type="entry name" value="AAA+_ATPase"/>
</dbReference>
<dbReference type="InterPro" id="IPR050763">
    <property type="entry name" value="ABC_transporter_ATP-binding"/>
</dbReference>
<dbReference type="Gene3D" id="3.40.50.300">
    <property type="entry name" value="P-loop containing nucleotide triphosphate hydrolases"/>
    <property type="match status" value="1"/>
</dbReference>
<organism evidence="8 9">
    <name type="scientific">Nesterenkonia lutea</name>
    <dbReference type="NCBI Taxonomy" id="272919"/>
    <lineage>
        <taxon>Bacteria</taxon>
        <taxon>Bacillati</taxon>
        <taxon>Actinomycetota</taxon>
        <taxon>Actinomycetes</taxon>
        <taxon>Micrococcales</taxon>
        <taxon>Micrococcaceae</taxon>
        <taxon>Nesterenkonia</taxon>
    </lineage>
</organism>
<sequence>MISVSGLTKRYGSHTAVDDLSFDVDEGSTFAFLGTNGAGKSTTISCLTTLKRPTSGEVSVLGHRVGHSDRRIRRSIGVVFQDSLLDPILSVRENLLIRGSLYGMSSAAARRRMGELSEVLEVEEFLDQRYGSLSGGQRRRADIVRALLHDPKLLFLDEPTTGLDPDSRERVWDTVTELQRSLGLTIFLTTHYMEETERADQVFIIDHGRIVASGTPSRLRAEHSRDELRLTLNSCEAFDTAFSHAAVPRGAERSLAVEDWREAMQILKRFEPDISDFEFRHGTMDDVFLNITRGGPPA</sequence>
<evidence type="ECO:0000256" key="4">
    <source>
        <dbReference type="ARBA" id="ARBA00022741"/>
    </source>
</evidence>
<proteinExistence type="inferred from homology"/>
<name>A0ABR9JC50_9MICC</name>
<dbReference type="PROSITE" id="PS50893">
    <property type="entry name" value="ABC_TRANSPORTER_2"/>
    <property type="match status" value="1"/>
</dbReference>
<evidence type="ECO:0000256" key="1">
    <source>
        <dbReference type="ARBA" id="ARBA00004202"/>
    </source>
</evidence>
<dbReference type="SUPFAM" id="SSF52540">
    <property type="entry name" value="P-loop containing nucleoside triphosphate hydrolases"/>
    <property type="match status" value="1"/>
</dbReference>
<dbReference type="InterPro" id="IPR017871">
    <property type="entry name" value="ABC_transporter-like_CS"/>
</dbReference>
<dbReference type="SMART" id="SM00382">
    <property type="entry name" value="AAA"/>
    <property type="match status" value="1"/>
</dbReference>
<keyword evidence="6" id="KW-0046">Antibiotic resistance</keyword>
<comment type="caution">
    <text evidence="8">The sequence shown here is derived from an EMBL/GenBank/DDBJ whole genome shotgun (WGS) entry which is preliminary data.</text>
</comment>
<dbReference type="PANTHER" id="PTHR42711:SF5">
    <property type="entry name" value="ABC TRANSPORTER ATP-BINDING PROTEIN NATA"/>
    <property type="match status" value="1"/>
</dbReference>
<keyword evidence="9" id="KW-1185">Reference proteome</keyword>
<evidence type="ECO:0000259" key="7">
    <source>
        <dbReference type="PROSITE" id="PS50893"/>
    </source>
</evidence>
<evidence type="ECO:0000256" key="5">
    <source>
        <dbReference type="ARBA" id="ARBA00022840"/>
    </source>
</evidence>
<comment type="similarity">
    <text evidence="2">Belongs to the ABC transporter superfamily.</text>
</comment>
<dbReference type="Proteomes" id="UP000643525">
    <property type="component" value="Unassembled WGS sequence"/>
</dbReference>
<evidence type="ECO:0000256" key="6">
    <source>
        <dbReference type="ARBA" id="ARBA00023251"/>
    </source>
</evidence>
<protein>
    <submittedName>
        <fullName evidence="8">Multidrug/hemolysin transport system ATP-binding protein</fullName>
    </submittedName>
</protein>
<evidence type="ECO:0000313" key="9">
    <source>
        <dbReference type="Proteomes" id="UP000643525"/>
    </source>
</evidence>